<dbReference type="Pfam" id="PF12697">
    <property type="entry name" value="Abhydrolase_6"/>
    <property type="match status" value="1"/>
</dbReference>
<feature type="signal peptide" evidence="1">
    <location>
        <begin position="1"/>
        <end position="36"/>
    </location>
</feature>
<dbReference type="SUPFAM" id="SSF53474">
    <property type="entry name" value="alpha/beta-Hydrolases"/>
    <property type="match status" value="1"/>
</dbReference>
<proteinExistence type="predicted"/>
<reference evidence="3 4" key="1">
    <citation type="submission" date="2022-10" db="EMBL/GenBank/DDBJ databases">
        <authorList>
            <person name="Xie J."/>
            <person name="Shen N."/>
        </authorList>
    </citation>
    <scope>NUCLEOTIDE SEQUENCE [LARGE SCALE GENOMIC DNA]</scope>
    <source>
        <strain evidence="3 4">DSM 41681</strain>
    </source>
</reference>
<dbReference type="InterPro" id="IPR029058">
    <property type="entry name" value="AB_hydrolase_fold"/>
</dbReference>
<evidence type="ECO:0000256" key="1">
    <source>
        <dbReference type="SAM" id="SignalP"/>
    </source>
</evidence>
<sequence>MVSIKGGRKRSTTVAVAVATAGLALGAFALSGTANGADGPAEAAHAGRHAKPTVVLEHGAFADGSSWNGVIAKLHADGYPVVAAANPLRGPATDAAALRTVLDHIEGPKILVGHSYGGNVISQAATDDPDVKALVYVAAFLPAPGESALELTNKYPGSTLPDALDPVTYPQADGTTATDLYIQQDKFRHQFAADVPAKQAALMAVAQRPVAQAALEEKATTAAWKTKPSWDIITTEDLNIPPAVQRFMAKRAHAHTTEVAASHSVAVSHPRLVTDVIERAAHATAR</sequence>
<dbReference type="GO" id="GO:0016787">
    <property type="term" value="F:hydrolase activity"/>
    <property type="evidence" value="ECO:0007669"/>
    <property type="project" value="UniProtKB-KW"/>
</dbReference>
<name>A0ABU6CEA4_9ACTN</name>
<dbReference type="RefSeq" id="WP_324770699.1">
    <property type="nucleotide sequence ID" value="NZ_BAAATS010000063.1"/>
</dbReference>
<dbReference type="PANTHER" id="PTHR37017:SF11">
    <property type="entry name" value="ESTERASE_LIPASE_THIOESTERASE DOMAIN-CONTAINING PROTEIN"/>
    <property type="match status" value="1"/>
</dbReference>
<keyword evidence="4" id="KW-1185">Reference proteome</keyword>
<accession>A0ABU6CEA4</accession>
<evidence type="ECO:0000313" key="4">
    <source>
        <dbReference type="Proteomes" id="UP001352223"/>
    </source>
</evidence>
<evidence type="ECO:0000313" key="3">
    <source>
        <dbReference type="EMBL" id="MEB3963039.1"/>
    </source>
</evidence>
<dbReference type="InterPro" id="IPR000073">
    <property type="entry name" value="AB_hydrolase_1"/>
</dbReference>
<dbReference type="PANTHER" id="PTHR37017">
    <property type="entry name" value="AB HYDROLASE-1 DOMAIN-CONTAINING PROTEIN-RELATED"/>
    <property type="match status" value="1"/>
</dbReference>
<dbReference type="Gene3D" id="3.40.50.1820">
    <property type="entry name" value="alpha/beta hydrolase"/>
    <property type="match status" value="1"/>
</dbReference>
<dbReference type="InterPro" id="IPR052897">
    <property type="entry name" value="Sec-Metab_Biosynth_Hydrolase"/>
</dbReference>
<keyword evidence="1" id="KW-0732">Signal</keyword>
<dbReference type="EMBL" id="JAOZYB010000211">
    <property type="protein sequence ID" value="MEB3963039.1"/>
    <property type="molecule type" value="Genomic_DNA"/>
</dbReference>
<gene>
    <name evidence="3" type="ORF">OKJ48_22720</name>
</gene>
<comment type="caution">
    <text evidence="3">The sequence shown here is derived from an EMBL/GenBank/DDBJ whole genome shotgun (WGS) entry which is preliminary data.</text>
</comment>
<keyword evidence="3" id="KW-0378">Hydrolase</keyword>
<feature type="chain" id="PRO_5046630249" evidence="1">
    <location>
        <begin position="37"/>
        <end position="286"/>
    </location>
</feature>
<dbReference type="Proteomes" id="UP001352223">
    <property type="component" value="Unassembled WGS sequence"/>
</dbReference>
<feature type="domain" description="AB hydrolase-1" evidence="2">
    <location>
        <begin position="54"/>
        <end position="275"/>
    </location>
</feature>
<protein>
    <submittedName>
        <fullName evidence="3">Alpha/beta hydrolase</fullName>
    </submittedName>
</protein>
<organism evidence="3 4">
    <name type="scientific">Streptomyces kunmingensis</name>
    <dbReference type="NCBI Taxonomy" id="68225"/>
    <lineage>
        <taxon>Bacteria</taxon>
        <taxon>Bacillati</taxon>
        <taxon>Actinomycetota</taxon>
        <taxon>Actinomycetes</taxon>
        <taxon>Kitasatosporales</taxon>
        <taxon>Streptomycetaceae</taxon>
        <taxon>Streptomyces</taxon>
    </lineage>
</organism>
<evidence type="ECO:0000259" key="2">
    <source>
        <dbReference type="Pfam" id="PF12697"/>
    </source>
</evidence>